<keyword evidence="2" id="KW-1185">Reference proteome</keyword>
<reference evidence="1 2" key="1">
    <citation type="journal article" date="2021" name="Commun. Biol.">
        <title>The genome of Shorea leprosula (Dipterocarpaceae) highlights the ecological relevance of drought in aseasonal tropical rainforests.</title>
        <authorList>
            <person name="Ng K.K.S."/>
            <person name="Kobayashi M.J."/>
            <person name="Fawcett J.A."/>
            <person name="Hatakeyama M."/>
            <person name="Paape T."/>
            <person name="Ng C.H."/>
            <person name="Ang C.C."/>
            <person name="Tnah L.H."/>
            <person name="Lee C.T."/>
            <person name="Nishiyama T."/>
            <person name="Sese J."/>
            <person name="O'Brien M.J."/>
            <person name="Copetti D."/>
            <person name="Mohd Noor M.I."/>
            <person name="Ong R.C."/>
            <person name="Putra M."/>
            <person name="Sireger I.Z."/>
            <person name="Indrioko S."/>
            <person name="Kosugi Y."/>
            <person name="Izuno A."/>
            <person name="Isagi Y."/>
            <person name="Lee S.L."/>
            <person name="Shimizu K.K."/>
        </authorList>
    </citation>
    <scope>NUCLEOTIDE SEQUENCE [LARGE SCALE GENOMIC DNA]</scope>
    <source>
        <strain evidence="1">214</strain>
    </source>
</reference>
<organism evidence="1 2">
    <name type="scientific">Rubroshorea leprosula</name>
    <dbReference type="NCBI Taxonomy" id="152421"/>
    <lineage>
        <taxon>Eukaryota</taxon>
        <taxon>Viridiplantae</taxon>
        <taxon>Streptophyta</taxon>
        <taxon>Embryophyta</taxon>
        <taxon>Tracheophyta</taxon>
        <taxon>Spermatophyta</taxon>
        <taxon>Magnoliopsida</taxon>
        <taxon>eudicotyledons</taxon>
        <taxon>Gunneridae</taxon>
        <taxon>Pentapetalae</taxon>
        <taxon>rosids</taxon>
        <taxon>malvids</taxon>
        <taxon>Malvales</taxon>
        <taxon>Dipterocarpaceae</taxon>
        <taxon>Rubroshorea</taxon>
    </lineage>
</organism>
<gene>
    <name evidence="1" type="ORF">SLEP1_g58642</name>
</gene>
<proteinExistence type="predicted"/>
<protein>
    <submittedName>
        <fullName evidence="1">Uncharacterized protein</fullName>
    </submittedName>
</protein>
<dbReference type="EMBL" id="BPVZ01000589">
    <property type="protein sequence ID" value="GKV52035.1"/>
    <property type="molecule type" value="Genomic_DNA"/>
</dbReference>
<evidence type="ECO:0000313" key="1">
    <source>
        <dbReference type="EMBL" id="GKV52035.1"/>
    </source>
</evidence>
<dbReference type="AlphaFoldDB" id="A0AAV5MR46"/>
<sequence length="93" mass="10587">MFLFPAEEDTEETECKWHLKAKFQHLQGEPQQEQQRYTAYRVGCRDGGGMQKAIIARAMIIAMTILVRSKPPSSDSAQQNFPICSTLLPQVFL</sequence>
<name>A0AAV5MR46_9ROSI</name>
<dbReference type="Proteomes" id="UP001054252">
    <property type="component" value="Unassembled WGS sequence"/>
</dbReference>
<evidence type="ECO:0000313" key="2">
    <source>
        <dbReference type="Proteomes" id="UP001054252"/>
    </source>
</evidence>
<comment type="caution">
    <text evidence="1">The sequence shown here is derived from an EMBL/GenBank/DDBJ whole genome shotgun (WGS) entry which is preliminary data.</text>
</comment>
<accession>A0AAV5MR46</accession>